<dbReference type="Proteomes" id="UP000317494">
    <property type="component" value="Unassembled WGS sequence"/>
</dbReference>
<dbReference type="SMART" id="SM00256">
    <property type="entry name" value="FBOX"/>
    <property type="match status" value="1"/>
</dbReference>
<name>A0A507DFB2_9FUNG</name>
<sequence length="534" mass="59179">MSLPTTYESLGILHDEGPFLPPLPDVYATHILQFLPPYEVLRLRQVSPSWNRECCSSCLWQYFSVTSFKNNTNILTRAPELVERILDNGGRWMDVWRVFMRVDDGWNRSNFKVVNVLDRQDDLITRMVAGDDYIIVNSQLKPQLSLYTARPNSPQGDTTFTDSDGVIVALAISGTRVIAGTQTGSIHVYNLHNGTITASHLHAHKSGISSIIVHGGMIFTAGFDGSIHIWSLHKNSDGKQQQQHTKPQKRKKWVQGLKKIVQRKLSQVAPGESTSDIVDGLALSPSKHKLAFKLKRPSRLKNNPPTTQGVQRDTYVLELVKTMSPTEEDVYCIMGVGSFVATGGSSGIIKVWQISSGCCIKQLGGHDDAITTLAASHPYAYSGSMDATIREWNLSSGECTRIFQHHHGWIKSISIVESWLVSGGQDEILKVWHLPSSTTEPTHLINLNAGPIVSISASFEHILVATTKNRHEGKVIMLDVAGPCLANEPIAVNKSSKPPAIGSFESFFSENDDQDEEELWLDADEHLEDEVYSC</sequence>
<dbReference type="VEuPathDB" id="FungiDB:SeMB42_g02278"/>
<accession>A0A507DFB2</accession>
<reference evidence="5 6" key="1">
    <citation type="journal article" date="2019" name="Sci. Rep.">
        <title>Comparative genomics of chytrid fungi reveal insights into the obligate biotrophic and pathogenic lifestyle of Synchytrium endobioticum.</title>
        <authorList>
            <person name="van de Vossenberg B.T.L.H."/>
            <person name="Warris S."/>
            <person name="Nguyen H.D.T."/>
            <person name="van Gent-Pelzer M.P.E."/>
            <person name="Joly D.L."/>
            <person name="van de Geest H.C."/>
            <person name="Bonants P.J.M."/>
            <person name="Smith D.S."/>
            <person name="Levesque C.A."/>
            <person name="van der Lee T.A.J."/>
        </authorList>
    </citation>
    <scope>NUCLEOTIDE SEQUENCE [LARGE SCALE GENOMIC DNA]</scope>
    <source>
        <strain evidence="3 6">LEV6574</strain>
        <strain evidence="4 5">MB42</strain>
    </source>
</reference>
<dbReference type="STRING" id="286115.A0A507DFB2"/>
<protein>
    <recommendedName>
        <fullName evidence="2">F-box domain-containing protein</fullName>
    </recommendedName>
</protein>
<dbReference type="Proteomes" id="UP000320475">
    <property type="component" value="Unassembled WGS sequence"/>
</dbReference>
<keyword evidence="5" id="KW-1185">Reference proteome</keyword>
<dbReference type="EMBL" id="QEAN01000068">
    <property type="protein sequence ID" value="TPX50379.1"/>
    <property type="molecule type" value="Genomic_DNA"/>
</dbReference>
<dbReference type="InterPro" id="IPR001680">
    <property type="entry name" value="WD40_rpt"/>
</dbReference>
<evidence type="ECO:0000313" key="4">
    <source>
        <dbReference type="EMBL" id="TPX50379.1"/>
    </source>
</evidence>
<evidence type="ECO:0000313" key="3">
    <source>
        <dbReference type="EMBL" id="TPX42907.1"/>
    </source>
</evidence>
<feature type="repeat" description="WD" evidence="1">
    <location>
        <begin position="363"/>
        <end position="402"/>
    </location>
</feature>
<dbReference type="InterPro" id="IPR036047">
    <property type="entry name" value="F-box-like_dom_sf"/>
</dbReference>
<dbReference type="OrthoDB" id="6262491at2759"/>
<feature type="repeat" description="WD" evidence="1">
    <location>
        <begin position="201"/>
        <end position="240"/>
    </location>
</feature>
<dbReference type="PROSITE" id="PS50082">
    <property type="entry name" value="WD_REPEATS_2"/>
    <property type="match status" value="3"/>
</dbReference>
<dbReference type="InterPro" id="IPR015943">
    <property type="entry name" value="WD40/YVTN_repeat-like_dom_sf"/>
</dbReference>
<dbReference type="SMART" id="SM00320">
    <property type="entry name" value="WD40"/>
    <property type="match status" value="5"/>
</dbReference>
<dbReference type="SUPFAM" id="SSF81383">
    <property type="entry name" value="F-box domain"/>
    <property type="match status" value="1"/>
</dbReference>
<proteinExistence type="predicted"/>
<dbReference type="Pfam" id="PF00400">
    <property type="entry name" value="WD40"/>
    <property type="match status" value="4"/>
</dbReference>
<dbReference type="Pfam" id="PF12937">
    <property type="entry name" value="F-box-like"/>
    <property type="match status" value="1"/>
</dbReference>
<gene>
    <name evidence="3" type="ORF">SeLEV6574_g05341</name>
    <name evidence="4" type="ORF">SeMB42_g02278</name>
</gene>
<dbReference type="AlphaFoldDB" id="A0A507DFB2"/>
<evidence type="ECO:0000313" key="6">
    <source>
        <dbReference type="Proteomes" id="UP000320475"/>
    </source>
</evidence>
<dbReference type="Gene3D" id="2.130.10.10">
    <property type="entry name" value="YVTN repeat-like/Quinoprotein amine dehydrogenase"/>
    <property type="match status" value="2"/>
</dbReference>
<evidence type="ECO:0000313" key="5">
    <source>
        <dbReference type="Proteomes" id="UP000317494"/>
    </source>
</evidence>
<feature type="domain" description="F-box" evidence="2">
    <location>
        <begin position="23"/>
        <end position="63"/>
    </location>
</feature>
<evidence type="ECO:0000256" key="1">
    <source>
        <dbReference type="PROSITE-ProRule" id="PRU00221"/>
    </source>
</evidence>
<dbReference type="PANTHER" id="PTHR44489:SF11">
    <property type="entry name" value="WD REPEAT DOMAIN 86"/>
    <property type="match status" value="1"/>
</dbReference>
<dbReference type="InterPro" id="IPR044715">
    <property type="entry name" value="WDR86-like"/>
</dbReference>
<evidence type="ECO:0000259" key="2">
    <source>
        <dbReference type="SMART" id="SM00256"/>
    </source>
</evidence>
<dbReference type="SUPFAM" id="SSF50978">
    <property type="entry name" value="WD40 repeat-like"/>
    <property type="match status" value="1"/>
</dbReference>
<keyword evidence="1" id="KW-0853">WD repeat</keyword>
<comment type="caution">
    <text evidence="4">The sequence shown here is derived from an EMBL/GenBank/DDBJ whole genome shotgun (WGS) entry which is preliminary data.</text>
</comment>
<dbReference type="PANTHER" id="PTHR44489">
    <property type="match status" value="1"/>
</dbReference>
<dbReference type="InterPro" id="IPR036322">
    <property type="entry name" value="WD40_repeat_dom_sf"/>
</dbReference>
<dbReference type="EMBL" id="QEAM01000247">
    <property type="protein sequence ID" value="TPX42907.1"/>
    <property type="molecule type" value="Genomic_DNA"/>
</dbReference>
<dbReference type="InterPro" id="IPR001810">
    <property type="entry name" value="F-box_dom"/>
</dbReference>
<feature type="repeat" description="WD" evidence="1">
    <location>
        <begin position="403"/>
        <end position="442"/>
    </location>
</feature>
<organism evidence="4 5">
    <name type="scientific">Synchytrium endobioticum</name>
    <dbReference type="NCBI Taxonomy" id="286115"/>
    <lineage>
        <taxon>Eukaryota</taxon>
        <taxon>Fungi</taxon>
        <taxon>Fungi incertae sedis</taxon>
        <taxon>Chytridiomycota</taxon>
        <taxon>Chytridiomycota incertae sedis</taxon>
        <taxon>Chytridiomycetes</taxon>
        <taxon>Synchytriales</taxon>
        <taxon>Synchytriaceae</taxon>
        <taxon>Synchytrium</taxon>
    </lineage>
</organism>
<dbReference type="Gene3D" id="1.20.1280.50">
    <property type="match status" value="1"/>
</dbReference>